<keyword evidence="1" id="KW-0812">Transmembrane</keyword>
<evidence type="ECO:0000256" key="1">
    <source>
        <dbReference type="SAM" id="Phobius"/>
    </source>
</evidence>
<dbReference type="PANTHER" id="PTHR36336">
    <property type="entry name" value="OS09G0560400 PROTEIN"/>
    <property type="match status" value="1"/>
</dbReference>
<evidence type="ECO:0000313" key="2">
    <source>
        <dbReference type="EMBL" id="KAJ0985242.1"/>
    </source>
</evidence>
<dbReference type="OrthoDB" id="2019675at2759"/>
<dbReference type="PANTHER" id="PTHR36336:SF1">
    <property type="entry name" value="OS09G0560400 PROTEIN"/>
    <property type="match status" value="1"/>
</dbReference>
<evidence type="ECO:0000313" key="3">
    <source>
        <dbReference type="Proteomes" id="UP001085076"/>
    </source>
</evidence>
<dbReference type="Proteomes" id="UP001085076">
    <property type="component" value="Miscellaneous, Linkage group lg01"/>
</dbReference>
<sequence length="205" mass="23107">MRSLKQLEVVKVLTLGLGFVLVACCVPSIRADMDRGGGLGRSLLSFRETKGNASFQCSPSGPCVPCQYSEKQNDDKYHCSETGYRIPLKCVEVQDDSKEENHSKIQRKLLFLQKQKEKLVTAASYVRWRKLLNNSSKTENGKQNYITYRSCVPADNEEKLSVLGFEAIMVFLLFISSAAIYLRQKRALVMPGVSMVRIPTNSPRF</sequence>
<feature type="transmembrane region" description="Helical" evidence="1">
    <location>
        <begin position="160"/>
        <end position="182"/>
    </location>
</feature>
<dbReference type="EMBL" id="JAGGNH010000001">
    <property type="protein sequence ID" value="KAJ0985242.1"/>
    <property type="molecule type" value="Genomic_DNA"/>
</dbReference>
<keyword evidence="3" id="KW-1185">Reference proteome</keyword>
<protein>
    <submittedName>
        <fullName evidence="2">Uncharacterized protein</fullName>
    </submittedName>
</protein>
<reference evidence="2" key="1">
    <citation type="submission" date="2021-03" db="EMBL/GenBank/DDBJ databases">
        <authorList>
            <person name="Li Z."/>
            <person name="Yang C."/>
        </authorList>
    </citation>
    <scope>NUCLEOTIDE SEQUENCE</scope>
    <source>
        <strain evidence="2">Dzin_1.0</strain>
        <tissue evidence="2">Leaf</tissue>
    </source>
</reference>
<accession>A0A9D5D6F9</accession>
<reference evidence="2" key="2">
    <citation type="journal article" date="2022" name="Hortic Res">
        <title>The genome of Dioscorea zingiberensis sheds light on the biosynthesis, origin and evolution of the medicinally important diosgenin saponins.</title>
        <authorList>
            <person name="Li Y."/>
            <person name="Tan C."/>
            <person name="Li Z."/>
            <person name="Guo J."/>
            <person name="Li S."/>
            <person name="Chen X."/>
            <person name="Wang C."/>
            <person name="Dai X."/>
            <person name="Yang H."/>
            <person name="Song W."/>
            <person name="Hou L."/>
            <person name="Xu J."/>
            <person name="Tong Z."/>
            <person name="Xu A."/>
            <person name="Yuan X."/>
            <person name="Wang W."/>
            <person name="Yang Q."/>
            <person name="Chen L."/>
            <person name="Sun Z."/>
            <person name="Wang K."/>
            <person name="Pan B."/>
            <person name="Chen J."/>
            <person name="Bao Y."/>
            <person name="Liu F."/>
            <person name="Qi X."/>
            <person name="Gang D.R."/>
            <person name="Wen J."/>
            <person name="Li J."/>
        </authorList>
    </citation>
    <scope>NUCLEOTIDE SEQUENCE</scope>
    <source>
        <strain evidence="2">Dzin_1.0</strain>
    </source>
</reference>
<name>A0A9D5D6F9_9LILI</name>
<organism evidence="2 3">
    <name type="scientific">Dioscorea zingiberensis</name>
    <dbReference type="NCBI Taxonomy" id="325984"/>
    <lineage>
        <taxon>Eukaryota</taxon>
        <taxon>Viridiplantae</taxon>
        <taxon>Streptophyta</taxon>
        <taxon>Embryophyta</taxon>
        <taxon>Tracheophyta</taxon>
        <taxon>Spermatophyta</taxon>
        <taxon>Magnoliopsida</taxon>
        <taxon>Liliopsida</taxon>
        <taxon>Dioscoreales</taxon>
        <taxon>Dioscoreaceae</taxon>
        <taxon>Dioscorea</taxon>
    </lineage>
</organism>
<dbReference type="PROSITE" id="PS51257">
    <property type="entry name" value="PROKAR_LIPOPROTEIN"/>
    <property type="match status" value="1"/>
</dbReference>
<dbReference type="AlphaFoldDB" id="A0A9D5D6F9"/>
<gene>
    <name evidence="2" type="ORF">J5N97_003598</name>
</gene>
<keyword evidence="1" id="KW-0472">Membrane</keyword>
<proteinExistence type="predicted"/>
<comment type="caution">
    <text evidence="2">The sequence shown here is derived from an EMBL/GenBank/DDBJ whole genome shotgun (WGS) entry which is preliminary data.</text>
</comment>
<keyword evidence="1" id="KW-1133">Transmembrane helix</keyword>